<dbReference type="RefSeq" id="WP_071175919.1">
    <property type="nucleotide sequence ID" value="NZ_CP017831.1"/>
</dbReference>
<dbReference type="EMBL" id="CP017831">
    <property type="protein sequence ID" value="AOZ96209.1"/>
    <property type="molecule type" value="Genomic_DNA"/>
</dbReference>
<organism evidence="1 2">
    <name type="scientific">Butyrivibrio hungatei</name>
    <dbReference type="NCBI Taxonomy" id="185008"/>
    <lineage>
        <taxon>Bacteria</taxon>
        <taxon>Bacillati</taxon>
        <taxon>Bacillota</taxon>
        <taxon>Clostridia</taxon>
        <taxon>Lachnospirales</taxon>
        <taxon>Lachnospiraceae</taxon>
        <taxon>Butyrivibrio</taxon>
    </lineage>
</organism>
<evidence type="ECO:0000313" key="1">
    <source>
        <dbReference type="EMBL" id="AOZ96209.1"/>
    </source>
</evidence>
<dbReference type="AlphaFoldDB" id="A0A1D9P148"/>
<dbReference type="Proteomes" id="UP000179284">
    <property type="component" value="Chromosome I"/>
</dbReference>
<proteinExistence type="predicted"/>
<sequence length="96" mass="10436">MAKVEKELEEITTTDKIKAMKALKDAGYRVEMAGSGVPTIIVTNADEIEKSIKTIRSLLKGISYVGSFGIRAVRKTDMIATDSEEVKTEELTAISA</sequence>
<dbReference type="KEGG" id="bhu:bhn_I1175"/>
<accession>A0A1D9P148</accession>
<reference evidence="2" key="1">
    <citation type="submission" date="2016-10" db="EMBL/GenBank/DDBJ databases">
        <title>The complete genome sequence of the rumen bacterium Butyrivibrio hungatei MB2003.</title>
        <authorList>
            <person name="Palevich N."/>
            <person name="Kelly W.J."/>
            <person name="Leahy S.C."/>
            <person name="Altermann E."/>
            <person name="Rakonjac J."/>
            <person name="Attwood G.T."/>
        </authorList>
    </citation>
    <scope>NUCLEOTIDE SEQUENCE [LARGE SCALE GENOMIC DNA]</scope>
    <source>
        <strain evidence="2">MB2003</strain>
    </source>
</reference>
<gene>
    <name evidence="1" type="ORF">bhn_I1175</name>
</gene>
<keyword evidence="2" id="KW-1185">Reference proteome</keyword>
<evidence type="ECO:0000313" key="2">
    <source>
        <dbReference type="Proteomes" id="UP000179284"/>
    </source>
</evidence>
<protein>
    <submittedName>
        <fullName evidence="1">Uncharacterized protein</fullName>
    </submittedName>
</protein>
<dbReference type="OrthoDB" id="2004201at2"/>
<name>A0A1D9P148_9FIRM</name>